<evidence type="ECO:0000259" key="7">
    <source>
        <dbReference type="Pfam" id="PF14322"/>
    </source>
</evidence>
<evidence type="ECO:0000256" key="2">
    <source>
        <dbReference type="ARBA" id="ARBA00006275"/>
    </source>
</evidence>
<name>A0A1T5N4H9_9BACT</name>
<protein>
    <submittedName>
        <fullName evidence="8">SusD family protein</fullName>
    </submittedName>
</protein>
<accession>A0A1T5N4H9</accession>
<feature type="domain" description="SusD-like N-terminal" evidence="7">
    <location>
        <begin position="34"/>
        <end position="236"/>
    </location>
</feature>
<dbReference type="InterPro" id="IPR012944">
    <property type="entry name" value="SusD_RagB_dom"/>
</dbReference>
<feature type="domain" description="RagB/SusD" evidence="6">
    <location>
        <begin position="369"/>
        <end position="462"/>
    </location>
</feature>
<dbReference type="GO" id="GO:0009279">
    <property type="term" value="C:cell outer membrane"/>
    <property type="evidence" value="ECO:0007669"/>
    <property type="project" value="UniProtKB-SubCell"/>
</dbReference>
<dbReference type="SUPFAM" id="SSF48452">
    <property type="entry name" value="TPR-like"/>
    <property type="match status" value="1"/>
</dbReference>
<evidence type="ECO:0000259" key="6">
    <source>
        <dbReference type="Pfam" id="PF07980"/>
    </source>
</evidence>
<keyword evidence="4" id="KW-0472">Membrane</keyword>
<sequence>MSIYYITSANKRKIKPVIIGAFALMTLVTAGCKKYLEQVPDSTWTDLSSPVKVSKLLGSAYPQASYITMCEAMSDNVGDKGVGEYYRPNGDAYLFNDIQWIEEDSPEAYWRACYTAIAAANQALEACGKAADPAAYTRQRGEALLARAYAHFMLVNIFAKTYDATTAANDPGIPYVTVPETVVMKQYERKTVAYVYDMVEKDLLSGLPLISDDAYSVPRFHFNRSAAYAFATRFYLYKKDYPKVVAYADNTFSNNDVASNMRLWNTTYGSMSPAQIFDIYANANEKANLLIVEAPSLWGRNAGRLRYDLDFQHEALILGRNVTGGVWSYPLYYYGSQDYFVPKLSEYFVKNSVNATIGQPYVMTPLFTTEEVLFNRAEANAYLNNTSAVLKDLNLFASKRIRNYNASEHNISLPAMQAFYGISDVKTVCIRTILDFKRAEYVQEGQRWFDLQRYKIPVVHTTREGKVLELKADDNRRLFQIPASATTSGIALNPR</sequence>
<evidence type="ECO:0000256" key="4">
    <source>
        <dbReference type="ARBA" id="ARBA00023136"/>
    </source>
</evidence>
<keyword evidence="9" id="KW-1185">Reference proteome</keyword>
<comment type="subcellular location">
    <subcellularLocation>
        <location evidence="1">Cell outer membrane</location>
    </subcellularLocation>
</comment>
<evidence type="ECO:0000313" key="9">
    <source>
        <dbReference type="Proteomes" id="UP000190166"/>
    </source>
</evidence>
<dbReference type="Pfam" id="PF14322">
    <property type="entry name" value="SusD-like_3"/>
    <property type="match status" value="1"/>
</dbReference>
<dbReference type="Gene3D" id="1.25.40.390">
    <property type="match status" value="1"/>
</dbReference>
<gene>
    <name evidence="8" type="ORF">SAMN05660461_0305</name>
</gene>
<evidence type="ECO:0000313" key="8">
    <source>
        <dbReference type="EMBL" id="SKC95244.1"/>
    </source>
</evidence>
<dbReference type="InterPro" id="IPR033985">
    <property type="entry name" value="SusD-like_N"/>
</dbReference>
<evidence type="ECO:0000256" key="5">
    <source>
        <dbReference type="ARBA" id="ARBA00023237"/>
    </source>
</evidence>
<comment type="similarity">
    <text evidence="2">Belongs to the SusD family.</text>
</comment>
<dbReference type="InterPro" id="IPR011990">
    <property type="entry name" value="TPR-like_helical_dom_sf"/>
</dbReference>
<dbReference type="Pfam" id="PF07980">
    <property type="entry name" value="SusD_RagB"/>
    <property type="match status" value="1"/>
</dbReference>
<keyword evidence="5" id="KW-0998">Cell outer membrane</keyword>
<reference evidence="8 9" key="1">
    <citation type="submission" date="2017-02" db="EMBL/GenBank/DDBJ databases">
        <authorList>
            <person name="Peterson S.W."/>
        </authorList>
    </citation>
    <scope>NUCLEOTIDE SEQUENCE [LARGE SCALE GENOMIC DNA]</scope>
    <source>
        <strain evidence="8 9">DSM 18108</strain>
    </source>
</reference>
<evidence type="ECO:0000256" key="1">
    <source>
        <dbReference type="ARBA" id="ARBA00004442"/>
    </source>
</evidence>
<dbReference type="STRING" id="393003.SAMN05660461_0305"/>
<evidence type="ECO:0000256" key="3">
    <source>
        <dbReference type="ARBA" id="ARBA00022729"/>
    </source>
</evidence>
<dbReference type="Proteomes" id="UP000190166">
    <property type="component" value="Unassembled WGS sequence"/>
</dbReference>
<organism evidence="8 9">
    <name type="scientific">Chitinophaga ginsengisegetis</name>
    <dbReference type="NCBI Taxonomy" id="393003"/>
    <lineage>
        <taxon>Bacteria</taxon>
        <taxon>Pseudomonadati</taxon>
        <taxon>Bacteroidota</taxon>
        <taxon>Chitinophagia</taxon>
        <taxon>Chitinophagales</taxon>
        <taxon>Chitinophagaceae</taxon>
        <taxon>Chitinophaga</taxon>
    </lineage>
</organism>
<dbReference type="EMBL" id="FUZZ01000001">
    <property type="protein sequence ID" value="SKC95244.1"/>
    <property type="molecule type" value="Genomic_DNA"/>
</dbReference>
<proteinExistence type="inferred from homology"/>
<keyword evidence="3" id="KW-0732">Signal</keyword>
<dbReference type="AlphaFoldDB" id="A0A1T5N4H9"/>
<dbReference type="RefSeq" id="WP_079467652.1">
    <property type="nucleotide sequence ID" value="NZ_FUZZ01000001.1"/>
</dbReference>